<reference evidence="2" key="1">
    <citation type="submission" date="2022-08" db="UniProtKB">
        <authorList>
            <consortium name="EnsemblMetazoa"/>
        </authorList>
    </citation>
    <scope>IDENTIFICATION</scope>
    <source>
        <strain evidence="2">05x7-T-G4-1.051#20</strain>
    </source>
</reference>
<accession>A0A8W8MYH7</accession>
<dbReference type="KEGG" id="crg:105348514"/>
<keyword evidence="3" id="KW-1185">Reference proteome</keyword>
<proteinExistence type="predicted"/>
<dbReference type="GeneID" id="105348514"/>
<dbReference type="OrthoDB" id="10052054at2759"/>
<dbReference type="AlphaFoldDB" id="A0A8W8MYH7"/>
<dbReference type="OMA" id="TEPFVKR"/>
<protein>
    <submittedName>
        <fullName evidence="2">Uncharacterized protein</fullName>
    </submittedName>
</protein>
<dbReference type="RefSeq" id="XP_011456281.1">
    <property type="nucleotide sequence ID" value="XM_011457979.4"/>
</dbReference>
<dbReference type="EnsemblMetazoa" id="G364.1">
    <property type="protein sequence ID" value="G364.1:cds"/>
    <property type="gene ID" value="G364"/>
</dbReference>
<name>A0A8W8MYH7_MAGGI</name>
<dbReference type="PANTHER" id="PTHR21010">
    <property type="entry name" value="AGAP001581-PA"/>
    <property type="match status" value="1"/>
</dbReference>
<evidence type="ECO:0000313" key="2">
    <source>
        <dbReference type="EnsemblMetazoa" id="G364.1:cds"/>
    </source>
</evidence>
<feature type="coiled-coil region" evidence="1">
    <location>
        <begin position="33"/>
        <end position="67"/>
    </location>
</feature>
<dbReference type="Proteomes" id="UP000005408">
    <property type="component" value="Unassembled WGS sequence"/>
</dbReference>
<evidence type="ECO:0000313" key="3">
    <source>
        <dbReference type="Proteomes" id="UP000005408"/>
    </source>
</evidence>
<dbReference type="PANTHER" id="PTHR21010:SF3">
    <property type="entry name" value="DAXX"/>
    <property type="match status" value="1"/>
</dbReference>
<evidence type="ECO:0000256" key="1">
    <source>
        <dbReference type="SAM" id="Coils"/>
    </source>
</evidence>
<sequence>MMGQSAKVFSKWFSLTSSSQGGKTLNQERGQDKENIRTVHEQLCKELSALQREYKHVRQVVDTLQQDYERSKDFDPLRRYGLLKGMIKRTILHFKLNEDKLPGSVSMTGIRSLANSYKELSYTMELTRRKADLDDMCVEEIESEVEQLRHQINGLRGRCSLVTDTVTQLESKYELSKNFAPPKRYDLMKKMVQKVVNDQFI</sequence>
<organism evidence="2 3">
    <name type="scientific">Magallana gigas</name>
    <name type="common">Pacific oyster</name>
    <name type="synonym">Crassostrea gigas</name>
    <dbReference type="NCBI Taxonomy" id="29159"/>
    <lineage>
        <taxon>Eukaryota</taxon>
        <taxon>Metazoa</taxon>
        <taxon>Spiralia</taxon>
        <taxon>Lophotrochozoa</taxon>
        <taxon>Mollusca</taxon>
        <taxon>Bivalvia</taxon>
        <taxon>Autobranchia</taxon>
        <taxon>Pteriomorphia</taxon>
        <taxon>Ostreida</taxon>
        <taxon>Ostreoidea</taxon>
        <taxon>Ostreidae</taxon>
        <taxon>Magallana</taxon>
    </lineage>
</organism>
<keyword evidence="1" id="KW-0175">Coiled coil</keyword>